<feature type="non-terminal residue" evidence="1">
    <location>
        <position position="293"/>
    </location>
</feature>
<name>A0AAV7J4Z1_COTGL</name>
<dbReference type="EMBL" id="JAHXZJ010000001">
    <property type="protein sequence ID" value="KAH0568015.1"/>
    <property type="molecule type" value="Genomic_DNA"/>
</dbReference>
<keyword evidence="2" id="KW-1185">Reference proteome</keyword>
<reference evidence="1 2" key="1">
    <citation type="journal article" date="2021" name="J. Hered.">
        <title>A chromosome-level genome assembly of the parasitoid wasp, Cotesia glomerata (Hymenoptera: Braconidae).</title>
        <authorList>
            <person name="Pinto B.J."/>
            <person name="Weis J.J."/>
            <person name="Gamble T."/>
            <person name="Ode P.J."/>
            <person name="Paul R."/>
            <person name="Zaspel J.M."/>
        </authorList>
    </citation>
    <scope>NUCLEOTIDE SEQUENCE [LARGE SCALE GENOMIC DNA]</scope>
    <source>
        <strain evidence="1">CgM1</strain>
    </source>
</reference>
<organism evidence="1 2">
    <name type="scientific">Cotesia glomerata</name>
    <name type="common">Lepidopteran parasitic wasp</name>
    <name type="synonym">Apanteles glomeratus</name>
    <dbReference type="NCBI Taxonomy" id="32391"/>
    <lineage>
        <taxon>Eukaryota</taxon>
        <taxon>Metazoa</taxon>
        <taxon>Ecdysozoa</taxon>
        <taxon>Arthropoda</taxon>
        <taxon>Hexapoda</taxon>
        <taxon>Insecta</taxon>
        <taxon>Pterygota</taxon>
        <taxon>Neoptera</taxon>
        <taxon>Endopterygota</taxon>
        <taxon>Hymenoptera</taxon>
        <taxon>Apocrita</taxon>
        <taxon>Ichneumonoidea</taxon>
        <taxon>Braconidae</taxon>
        <taxon>Microgastrinae</taxon>
        <taxon>Cotesia</taxon>
    </lineage>
</organism>
<accession>A0AAV7J4Z1</accession>
<proteinExistence type="predicted"/>
<evidence type="ECO:0000313" key="2">
    <source>
        <dbReference type="Proteomes" id="UP000826195"/>
    </source>
</evidence>
<sequence>MIRMDLGMYGTYNSKPDSFYGFQNTFHLLTAADDNVRIIEPSELTNHHNYSQSAIVPYTSSSDGFLNPESVSTSETFSQIYYPSPSSVMPDESTSIISSENGLSYTNLDCMNYSNSQHHQPDMLNHSDSFHPIYNTTENFSPKDTQQSSSKVHQQTITIQLPLNTKPDYESLYHSQSSQSYNFDSEYQISSSNNSNFDYHLSQEKTLRFSTQVSTVLKENECSVQLAGHGKDKNSDLKIFCTTQHTLNENHNEVFYQYPNRTQDRFFCRPQQQSTHVPTYKWMQVKRNITKSI</sequence>
<gene>
    <name evidence="1" type="ORF">KQX54_017516</name>
</gene>
<dbReference type="Proteomes" id="UP000826195">
    <property type="component" value="Unassembled WGS sequence"/>
</dbReference>
<evidence type="ECO:0000313" key="1">
    <source>
        <dbReference type="EMBL" id="KAH0568015.1"/>
    </source>
</evidence>
<protein>
    <submittedName>
        <fullName evidence="1">Uncharacterized protein</fullName>
    </submittedName>
</protein>
<comment type="caution">
    <text evidence="1">The sequence shown here is derived from an EMBL/GenBank/DDBJ whole genome shotgun (WGS) entry which is preliminary data.</text>
</comment>
<dbReference type="AlphaFoldDB" id="A0AAV7J4Z1"/>